<dbReference type="PANTHER" id="PTHR37943:SF1">
    <property type="entry name" value="PROTEIN VES"/>
    <property type="match status" value="1"/>
</dbReference>
<name>A0A4U6QCH6_9ACTN</name>
<evidence type="ECO:0000313" key="1">
    <source>
        <dbReference type="EMBL" id="TKV57753.1"/>
    </source>
</evidence>
<dbReference type="OrthoDB" id="9800082at2"/>
<sequence>MTARPLVRFRDRRPQPWANGLGSTTELLGWSDGPGLFGSDGPAWRLSIARLDGPAPFSPLPGVDRHFLPIGADVRLRIAGADIPVPAGQVCRFSGKDVVELLDLTSAPAFAVNLMVRASGGGPELVMADSHDPRCAAAIAALTLTPGGGFGRFDIVRPHAGLASGPALPLALVLPGAAPGPTMV</sequence>
<dbReference type="Gene3D" id="2.60.120.10">
    <property type="entry name" value="Jelly Rolls"/>
    <property type="match status" value="1"/>
</dbReference>
<proteinExistence type="predicted"/>
<organism evidence="1 2">
    <name type="scientific">Nakamurella flava</name>
    <dbReference type="NCBI Taxonomy" id="2576308"/>
    <lineage>
        <taxon>Bacteria</taxon>
        <taxon>Bacillati</taxon>
        <taxon>Actinomycetota</taxon>
        <taxon>Actinomycetes</taxon>
        <taxon>Nakamurellales</taxon>
        <taxon>Nakamurellaceae</taxon>
        <taxon>Nakamurella</taxon>
    </lineage>
</organism>
<dbReference type="AlphaFoldDB" id="A0A4U6QCH6"/>
<dbReference type="Proteomes" id="UP000306985">
    <property type="component" value="Unassembled WGS sequence"/>
</dbReference>
<accession>A0A4U6QCH6</accession>
<dbReference type="InterPro" id="IPR014710">
    <property type="entry name" value="RmlC-like_jellyroll"/>
</dbReference>
<dbReference type="PANTHER" id="PTHR37943">
    <property type="entry name" value="PROTEIN VES"/>
    <property type="match status" value="1"/>
</dbReference>
<gene>
    <name evidence="1" type="ORF">FDO65_16560</name>
</gene>
<reference evidence="1 2" key="1">
    <citation type="submission" date="2019-05" db="EMBL/GenBank/DDBJ databases">
        <title>Nakamurella sp. N5BH11, whole genome shotgun sequence.</title>
        <authorList>
            <person name="Tuo L."/>
        </authorList>
    </citation>
    <scope>NUCLEOTIDE SEQUENCE [LARGE SCALE GENOMIC DNA]</scope>
    <source>
        <strain evidence="1 2">N5BH11</strain>
    </source>
</reference>
<protein>
    <submittedName>
        <fullName evidence="1">HutD family protein</fullName>
    </submittedName>
</protein>
<dbReference type="Pfam" id="PF05962">
    <property type="entry name" value="HutD"/>
    <property type="match status" value="1"/>
</dbReference>
<keyword evidence="2" id="KW-1185">Reference proteome</keyword>
<dbReference type="InterPro" id="IPR011051">
    <property type="entry name" value="RmlC_Cupin_sf"/>
</dbReference>
<dbReference type="RefSeq" id="WP_137450837.1">
    <property type="nucleotide sequence ID" value="NZ_SZZH01000004.1"/>
</dbReference>
<comment type="caution">
    <text evidence="1">The sequence shown here is derived from an EMBL/GenBank/DDBJ whole genome shotgun (WGS) entry which is preliminary data.</text>
</comment>
<dbReference type="SUPFAM" id="SSF51182">
    <property type="entry name" value="RmlC-like cupins"/>
    <property type="match status" value="1"/>
</dbReference>
<dbReference type="InterPro" id="IPR010282">
    <property type="entry name" value="Uncharacterised_HutD/Ves"/>
</dbReference>
<dbReference type="EMBL" id="SZZH01000004">
    <property type="protein sequence ID" value="TKV57753.1"/>
    <property type="molecule type" value="Genomic_DNA"/>
</dbReference>
<evidence type="ECO:0000313" key="2">
    <source>
        <dbReference type="Proteomes" id="UP000306985"/>
    </source>
</evidence>